<keyword evidence="1" id="KW-1133">Transmembrane helix</keyword>
<keyword evidence="1" id="KW-0472">Membrane</keyword>
<sequence>MIGNHFSVITDADNSPHHYILNLVLFLITLQTMCLTIKVGFCTLAKMSGVTVVVSQRKHVNSVLKI</sequence>
<reference evidence="2" key="2">
    <citation type="journal article" date="2015" name="Fish Shellfish Immunol.">
        <title>Early steps in the European eel (Anguilla anguilla)-Vibrio vulnificus interaction in the gills: Role of the RtxA13 toxin.</title>
        <authorList>
            <person name="Callol A."/>
            <person name="Pajuelo D."/>
            <person name="Ebbesson L."/>
            <person name="Teles M."/>
            <person name="MacKenzie S."/>
            <person name="Amaro C."/>
        </authorList>
    </citation>
    <scope>NUCLEOTIDE SEQUENCE</scope>
</reference>
<name>A0A0E9XJX8_ANGAN</name>
<evidence type="ECO:0000256" key="1">
    <source>
        <dbReference type="SAM" id="Phobius"/>
    </source>
</evidence>
<accession>A0A0E9XJX8</accession>
<organism evidence="2">
    <name type="scientific">Anguilla anguilla</name>
    <name type="common">European freshwater eel</name>
    <name type="synonym">Muraena anguilla</name>
    <dbReference type="NCBI Taxonomy" id="7936"/>
    <lineage>
        <taxon>Eukaryota</taxon>
        <taxon>Metazoa</taxon>
        <taxon>Chordata</taxon>
        <taxon>Craniata</taxon>
        <taxon>Vertebrata</taxon>
        <taxon>Euteleostomi</taxon>
        <taxon>Actinopterygii</taxon>
        <taxon>Neopterygii</taxon>
        <taxon>Teleostei</taxon>
        <taxon>Anguilliformes</taxon>
        <taxon>Anguillidae</taxon>
        <taxon>Anguilla</taxon>
    </lineage>
</organism>
<protein>
    <submittedName>
        <fullName evidence="2">Uncharacterized protein</fullName>
    </submittedName>
</protein>
<reference evidence="2" key="1">
    <citation type="submission" date="2014-11" db="EMBL/GenBank/DDBJ databases">
        <authorList>
            <person name="Amaro Gonzalez C."/>
        </authorList>
    </citation>
    <scope>NUCLEOTIDE SEQUENCE</scope>
</reference>
<keyword evidence="1" id="KW-0812">Transmembrane</keyword>
<proteinExistence type="predicted"/>
<evidence type="ECO:0000313" key="2">
    <source>
        <dbReference type="EMBL" id="JAI01994.1"/>
    </source>
</evidence>
<feature type="transmembrane region" description="Helical" evidence="1">
    <location>
        <begin position="20"/>
        <end position="41"/>
    </location>
</feature>
<dbReference type="AlphaFoldDB" id="A0A0E9XJX8"/>
<dbReference type="EMBL" id="GBXM01006584">
    <property type="protein sequence ID" value="JAI01994.1"/>
    <property type="molecule type" value="Transcribed_RNA"/>
</dbReference>